<keyword evidence="2" id="KW-0547">Nucleotide-binding</keyword>
<dbReference type="InterPro" id="IPR009000">
    <property type="entry name" value="Transl_B-barrel_sf"/>
</dbReference>
<dbReference type="InterPro" id="IPR004161">
    <property type="entry name" value="EFTu-like_2"/>
</dbReference>
<gene>
    <name evidence="6" type="ORF">GRW05_30190</name>
</gene>
<dbReference type="GO" id="GO:0003743">
    <property type="term" value="F:translation initiation factor activity"/>
    <property type="evidence" value="ECO:0007669"/>
    <property type="project" value="UniProtKB-KW"/>
</dbReference>
<dbReference type="PANTHER" id="PTHR43381">
    <property type="entry name" value="TRANSLATION INITIATION FACTOR IF-2-RELATED"/>
    <property type="match status" value="1"/>
</dbReference>
<evidence type="ECO:0000259" key="5">
    <source>
        <dbReference type="Pfam" id="PF11987"/>
    </source>
</evidence>
<comment type="subcellular location">
    <subcellularLocation>
        <location evidence="1">Cytoplasm</location>
    </subcellularLocation>
</comment>
<protein>
    <submittedName>
        <fullName evidence="6">Translation initiation factor IF-2</fullName>
    </submittedName>
</protein>
<dbReference type="CDD" id="cd03692">
    <property type="entry name" value="mtIF2_IVc"/>
    <property type="match status" value="1"/>
</dbReference>
<evidence type="ECO:0000256" key="3">
    <source>
        <dbReference type="ARBA" id="ARBA00023134"/>
    </source>
</evidence>
<evidence type="ECO:0000259" key="4">
    <source>
        <dbReference type="Pfam" id="PF03144"/>
    </source>
</evidence>
<name>A0A6D0F3B4_ECOLX</name>
<keyword evidence="6" id="KW-0648">Protein biosynthesis</keyword>
<reference evidence="6 7" key="1">
    <citation type="submission" date="2019-12" db="EMBL/GenBank/DDBJ databases">
        <title>Enteriobacteria Tanzani isolates_10434.</title>
        <authorList>
            <person name="Subbiah M."/>
            <person name="Call D."/>
        </authorList>
    </citation>
    <scope>NUCLEOTIDE SEQUENCE [LARGE SCALE GENOMIC DNA]</scope>
    <source>
        <strain evidence="6 7">10434wD1</strain>
    </source>
</reference>
<dbReference type="EMBL" id="WUIY01000742">
    <property type="protein sequence ID" value="MXI78437.1"/>
    <property type="molecule type" value="Genomic_DNA"/>
</dbReference>
<feature type="domain" description="Translation initiation factor IF- 2" evidence="5">
    <location>
        <begin position="1"/>
        <end position="33"/>
    </location>
</feature>
<dbReference type="FunFam" id="2.40.30.10:FF:000008">
    <property type="entry name" value="Translation initiation factor IF-2"/>
    <property type="match status" value="1"/>
</dbReference>
<evidence type="ECO:0000256" key="1">
    <source>
        <dbReference type="ARBA" id="ARBA00004496"/>
    </source>
</evidence>
<dbReference type="Pfam" id="PF11987">
    <property type="entry name" value="IF-2"/>
    <property type="match status" value="1"/>
</dbReference>
<dbReference type="Gene3D" id="3.40.50.10050">
    <property type="entry name" value="Translation initiation factor IF- 2, domain 3"/>
    <property type="match status" value="1"/>
</dbReference>
<feature type="non-terminal residue" evidence="6">
    <location>
        <position position="1"/>
    </location>
</feature>
<dbReference type="Gene3D" id="2.40.30.10">
    <property type="entry name" value="Translation factors"/>
    <property type="match status" value="1"/>
</dbReference>
<dbReference type="Pfam" id="PF03144">
    <property type="entry name" value="GTP_EFTU_D2"/>
    <property type="match status" value="1"/>
</dbReference>
<keyword evidence="3" id="KW-0342">GTP-binding</keyword>
<dbReference type="SUPFAM" id="SSF50447">
    <property type="entry name" value="Translation proteins"/>
    <property type="match status" value="1"/>
</dbReference>
<evidence type="ECO:0000313" key="7">
    <source>
        <dbReference type="Proteomes" id="UP000436141"/>
    </source>
</evidence>
<dbReference type="InterPro" id="IPR015760">
    <property type="entry name" value="TIF_IF2"/>
</dbReference>
<dbReference type="InterPro" id="IPR023115">
    <property type="entry name" value="TIF_IF2_dom3"/>
</dbReference>
<evidence type="ECO:0000313" key="6">
    <source>
        <dbReference type="EMBL" id="MXI78437.1"/>
    </source>
</evidence>
<dbReference type="GO" id="GO:0003924">
    <property type="term" value="F:GTPase activity"/>
    <property type="evidence" value="ECO:0007669"/>
    <property type="project" value="InterPro"/>
</dbReference>
<sequence>NVRADASARKVIEAESLDLRYYSVIYNLIDEVKAAMSGMLSPELKQQIIGLAEVRDVFKSPKFGAIAGCMVTEGVVKRHNPIRVLRDNVVIYEGELESLRRFKDDVNEVRNGMECGIGVKNYNDVRTGDVIEVFEIIEIQRTIA</sequence>
<dbReference type="GO" id="GO:0005829">
    <property type="term" value="C:cytosol"/>
    <property type="evidence" value="ECO:0007669"/>
    <property type="project" value="TreeGrafter"/>
</dbReference>
<keyword evidence="6" id="KW-0396">Initiation factor</keyword>
<proteinExistence type="predicted"/>
<dbReference type="Proteomes" id="UP000436141">
    <property type="component" value="Unassembled WGS sequence"/>
</dbReference>
<organism evidence="6 7">
    <name type="scientific">Escherichia coli</name>
    <dbReference type="NCBI Taxonomy" id="562"/>
    <lineage>
        <taxon>Bacteria</taxon>
        <taxon>Pseudomonadati</taxon>
        <taxon>Pseudomonadota</taxon>
        <taxon>Gammaproteobacteria</taxon>
        <taxon>Enterobacterales</taxon>
        <taxon>Enterobacteriaceae</taxon>
        <taxon>Escherichia</taxon>
    </lineage>
</organism>
<dbReference type="PANTHER" id="PTHR43381:SF5">
    <property type="entry name" value="TR-TYPE G DOMAIN-CONTAINING PROTEIN"/>
    <property type="match status" value="1"/>
</dbReference>
<comment type="caution">
    <text evidence="6">The sequence shown here is derived from an EMBL/GenBank/DDBJ whole genome shotgun (WGS) entry which is preliminary data.</text>
</comment>
<dbReference type="InterPro" id="IPR036925">
    <property type="entry name" value="TIF_IF2_dom3_sf"/>
</dbReference>
<dbReference type="GO" id="GO:0005525">
    <property type="term" value="F:GTP binding"/>
    <property type="evidence" value="ECO:0007669"/>
    <property type="project" value="UniProtKB-KW"/>
</dbReference>
<feature type="domain" description="Translation elongation factor EFTu-like" evidence="4">
    <location>
        <begin position="64"/>
        <end position="131"/>
    </location>
</feature>
<dbReference type="SUPFAM" id="SSF52156">
    <property type="entry name" value="Initiation factor IF2/eIF5b, domain 3"/>
    <property type="match status" value="1"/>
</dbReference>
<accession>A0A6D0F3B4</accession>
<dbReference type="InterPro" id="IPR000178">
    <property type="entry name" value="TF_IF2_bacterial-like"/>
</dbReference>
<dbReference type="PROSITE" id="PS01176">
    <property type="entry name" value="IF2"/>
    <property type="match status" value="1"/>
</dbReference>
<evidence type="ECO:0000256" key="2">
    <source>
        <dbReference type="ARBA" id="ARBA00022741"/>
    </source>
</evidence>
<dbReference type="AlphaFoldDB" id="A0A6D0F3B4"/>